<evidence type="ECO:0000313" key="2">
    <source>
        <dbReference type="EMBL" id="KAJ7736299.1"/>
    </source>
</evidence>
<feature type="domain" description="F-box" evidence="1">
    <location>
        <begin position="2"/>
        <end position="37"/>
    </location>
</feature>
<sequence length="105" mass="11757">MPLQFTALPTELLDSVASHVPLRDLLALCQTSHKLYDASLWWIYHTVSTATVACAVESFKVPRECTVPPSTVAKISNLDRNRPPFNYIELNTLRAEKKGGSCVRR</sequence>
<dbReference type="EMBL" id="JARKIB010000122">
    <property type="protein sequence ID" value="KAJ7736299.1"/>
    <property type="molecule type" value="Genomic_DNA"/>
</dbReference>
<dbReference type="CDD" id="cd09917">
    <property type="entry name" value="F-box_SF"/>
    <property type="match status" value="1"/>
</dbReference>
<name>A0AAD7I6Q1_9AGAR</name>
<keyword evidence="3" id="KW-1185">Reference proteome</keyword>
<dbReference type="AlphaFoldDB" id="A0AAD7I6Q1"/>
<proteinExistence type="predicted"/>
<dbReference type="InterPro" id="IPR036047">
    <property type="entry name" value="F-box-like_dom_sf"/>
</dbReference>
<dbReference type="PROSITE" id="PS50181">
    <property type="entry name" value="FBOX"/>
    <property type="match status" value="1"/>
</dbReference>
<dbReference type="SMART" id="SM00256">
    <property type="entry name" value="FBOX"/>
    <property type="match status" value="1"/>
</dbReference>
<gene>
    <name evidence="2" type="ORF">B0H16DRAFT_1730884</name>
</gene>
<dbReference type="Proteomes" id="UP001215598">
    <property type="component" value="Unassembled WGS sequence"/>
</dbReference>
<protein>
    <recommendedName>
        <fullName evidence="1">F-box domain-containing protein</fullName>
    </recommendedName>
</protein>
<dbReference type="Pfam" id="PF00646">
    <property type="entry name" value="F-box"/>
    <property type="match status" value="1"/>
</dbReference>
<reference evidence="2" key="1">
    <citation type="submission" date="2023-03" db="EMBL/GenBank/DDBJ databases">
        <title>Massive genome expansion in bonnet fungi (Mycena s.s.) driven by repeated elements and novel gene families across ecological guilds.</title>
        <authorList>
            <consortium name="Lawrence Berkeley National Laboratory"/>
            <person name="Harder C.B."/>
            <person name="Miyauchi S."/>
            <person name="Viragh M."/>
            <person name="Kuo A."/>
            <person name="Thoen E."/>
            <person name="Andreopoulos B."/>
            <person name="Lu D."/>
            <person name="Skrede I."/>
            <person name="Drula E."/>
            <person name="Henrissat B."/>
            <person name="Morin E."/>
            <person name="Kohler A."/>
            <person name="Barry K."/>
            <person name="LaButti K."/>
            <person name="Morin E."/>
            <person name="Salamov A."/>
            <person name="Lipzen A."/>
            <person name="Mereny Z."/>
            <person name="Hegedus B."/>
            <person name="Baldrian P."/>
            <person name="Stursova M."/>
            <person name="Weitz H."/>
            <person name="Taylor A."/>
            <person name="Grigoriev I.V."/>
            <person name="Nagy L.G."/>
            <person name="Martin F."/>
            <person name="Kauserud H."/>
        </authorList>
    </citation>
    <scope>NUCLEOTIDE SEQUENCE</scope>
    <source>
        <strain evidence="2">CBHHK182m</strain>
    </source>
</reference>
<evidence type="ECO:0000259" key="1">
    <source>
        <dbReference type="PROSITE" id="PS50181"/>
    </source>
</evidence>
<dbReference type="InterPro" id="IPR001810">
    <property type="entry name" value="F-box_dom"/>
</dbReference>
<evidence type="ECO:0000313" key="3">
    <source>
        <dbReference type="Proteomes" id="UP001215598"/>
    </source>
</evidence>
<comment type="caution">
    <text evidence="2">The sequence shown here is derived from an EMBL/GenBank/DDBJ whole genome shotgun (WGS) entry which is preliminary data.</text>
</comment>
<organism evidence="2 3">
    <name type="scientific">Mycena metata</name>
    <dbReference type="NCBI Taxonomy" id="1033252"/>
    <lineage>
        <taxon>Eukaryota</taxon>
        <taxon>Fungi</taxon>
        <taxon>Dikarya</taxon>
        <taxon>Basidiomycota</taxon>
        <taxon>Agaricomycotina</taxon>
        <taxon>Agaricomycetes</taxon>
        <taxon>Agaricomycetidae</taxon>
        <taxon>Agaricales</taxon>
        <taxon>Marasmiineae</taxon>
        <taxon>Mycenaceae</taxon>
        <taxon>Mycena</taxon>
    </lineage>
</organism>
<dbReference type="SUPFAM" id="SSF81383">
    <property type="entry name" value="F-box domain"/>
    <property type="match status" value="1"/>
</dbReference>
<accession>A0AAD7I6Q1</accession>